<evidence type="ECO:0000313" key="1">
    <source>
        <dbReference type="EMBL" id="CAB3796105.1"/>
    </source>
</evidence>
<proteinExistence type="predicted"/>
<keyword evidence="2" id="KW-1185">Reference proteome</keyword>
<name>A0A6J5GA31_9BURK</name>
<dbReference type="InterPro" id="IPR021389">
    <property type="entry name" value="DUF3022"/>
</dbReference>
<evidence type="ECO:0008006" key="3">
    <source>
        <dbReference type="Google" id="ProtNLM"/>
    </source>
</evidence>
<sequence>MNQIDLPQRIEEIELALSEVFESAKAAAVSSYDEGSVFFIHLSWVVESHRDASLDARCAITVRFSRQQIDRYAALDTSSRAVVRDRLCELVRARFSEQQDPPPLQGACSVELDVDDALLDIPDAPYEL</sequence>
<reference evidence="1 2" key="1">
    <citation type="submission" date="2020-04" db="EMBL/GenBank/DDBJ databases">
        <authorList>
            <person name="De Canck E."/>
        </authorList>
    </citation>
    <scope>NUCLEOTIDE SEQUENCE [LARGE SCALE GENOMIC DNA]</scope>
    <source>
        <strain evidence="1 2">LMG 27177</strain>
    </source>
</reference>
<evidence type="ECO:0000313" key="2">
    <source>
        <dbReference type="Proteomes" id="UP000494252"/>
    </source>
</evidence>
<organism evidence="1 2">
    <name type="scientific">Paraburkholderia fynbosensis</name>
    <dbReference type="NCBI Taxonomy" id="1200993"/>
    <lineage>
        <taxon>Bacteria</taxon>
        <taxon>Pseudomonadati</taxon>
        <taxon>Pseudomonadota</taxon>
        <taxon>Betaproteobacteria</taxon>
        <taxon>Burkholderiales</taxon>
        <taxon>Burkholderiaceae</taxon>
        <taxon>Paraburkholderia</taxon>
    </lineage>
</organism>
<dbReference type="EMBL" id="CADIKI010000011">
    <property type="protein sequence ID" value="CAB3796105.1"/>
    <property type="molecule type" value="Genomic_DNA"/>
</dbReference>
<dbReference type="Proteomes" id="UP000494252">
    <property type="component" value="Unassembled WGS sequence"/>
</dbReference>
<dbReference type="Pfam" id="PF11226">
    <property type="entry name" value="DUF3022"/>
    <property type="match status" value="1"/>
</dbReference>
<accession>A0A6J5GA31</accession>
<protein>
    <recommendedName>
        <fullName evidence="3">DUF3022 domain-containing protein</fullName>
    </recommendedName>
</protein>
<gene>
    <name evidence="1" type="ORF">LMG27177_04032</name>
</gene>
<dbReference type="AlphaFoldDB" id="A0A6J5GA31"/>
<dbReference type="RefSeq" id="WP_175162291.1">
    <property type="nucleotide sequence ID" value="NZ_CADIKI010000011.1"/>
</dbReference>